<name>A0A268FG22_NIACI</name>
<dbReference type="EMBL" id="NPBQ01000030">
    <property type="protein sequence ID" value="PAD84325.1"/>
    <property type="molecule type" value="Genomic_DNA"/>
</dbReference>
<dbReference type="InterPro" id="IPR036095">
    <property type="entry name" value="PTS_EIIB-like_sf"/>
</dbReference>
<dbReference type="InterPro" id="IPR036634">
    <property type="entry name" value="PRD_sf"/>
</dbReference>
<accession>A0A268FG22</accession>
<dbReference type="KEGG" id="bcir:C2I06_03955"/>
<dbReference type="Gene3D" id="1.10.1790.10">
    <property type="entry name" value="PRD domain"/>
    <property type="match status" value="2"/>
</dbReference>
<dbReference type="CDD" id="cd00211">
    <property type="entry name" value="PTS_IIA_fru"/>
    <property type="match status" value="1"/>
</dbReference>
<dbReference type="InterPro" id="IPR050661">
    <property type="entry name" value="BglG_antiterminators"/>
</dbReference>
<comment type="caution">
    <text evidence="6">The sequence shown here is derived from an EMBL/GenBank/DDBJ whole genome shotgun (WGS) entry which is preliminary data.</text>
</comment>
<dbReference type="InterPro" id="IPR007737">
    <property type="entry name" value="Mga_HTH"/>
</dbReference>
<dbReference type="PROSITE" id="PS51099">
    <property type="entry name" value="PTS_EIIB_TYPE_2"/>
    <property type="match status" value="1"/>
</dbReference>
<dbReference type="InterPro" id="IPR013011">
    <property type="entry name" value="PTS_EIIB_2"/>
</dbReference>
<dbReference type="SUPFAM" id="SSF55804">
    <property type="entry name" value="Phoshotransferase/anion transport protein"/>
    <property type="match status" value="1"/>
</dbReference>
<dbReference type="PROSITE" id="PS51094">
    <property type="entry name" value="PTS_EIIA_TYPE_2"/>
    <property type="match status" value="1"/>
</dbReference>
<dbReference type="AlphaFoldDB" id="A0A268FG22"/>
<dbReference type="Pfam" id="PF08279">
    <property type="entry name" value="HTH_11"/>
    <property type="match status" value="1"/>
</dbReference>
<dbReference type="GO" id="GO:0006355">
    <property type="term" value="P:regulation of DNA-templated transcription"/>
    <property type="evidence" value="ECO:0007669"/>
    <property type="project" value="InterPro"/>
</dbReference>
<evidence type="ECO:0000256" key="5">
    <source>
        <dbReference type="ARBA" id="ARBA00023163"/>
    </source>
</evidence>
<dbReference type="InterPro" id="IPR013196">
    <property type="entry name" value="HTH_11"/>
</dbReference>
<dbReference type="Pfam" id="PF05043">
    <property type="entry name" value="Mga"/>
    <property type="match status" value="1"/>
</dbReference>
<dbReference type="GO" id="GO:0008982">
    <property type="term" value="F:protein-N(PI)-phosphohistidine-sugar phosphotransferase activity"/>
    <property type="evidence" value="ECO:0007669"/>
    <property type="project" value="InterPro"/>
</dbReference>
<evidence type="ECO:0000256" key="4">
    <source>
        <dbReference type="ARBA" id="ARBA00023159"/>
    </source>
</evidence>
<dbReference type="RefSeq" id="WP_095329260.1">
    <property type="nucleotide sequence ID" value="NZ_CP026031.1"/>
</dbReference>
<dbReference type="Pfam" id="PF00359">
    <property type="entry name" value="PTS_EIIA_2"/>
    <property type="match status" value="1"/>
</dbReference>
<evidence type="ECO:0000256" key="1">
    <source>
        <dbReference type="ARBA" id="ARBA00022679"/>
    </source>
</evidence>
<dbReference type="SUPFAM" id="SSF46785">
    <property type="entry name" value="Winged helix' DNA-binding domain"/>
    <property type="match status" value="1"/>
</dbReference>
<evidence type="ECO:0000256" key="3">
    <source>
        <dbReference type="ARBA" id="ARBA00023015"/>
    </source>
</evidence>
<dbReference type="Gene3D" id="3.40.930.10">
    <property type="entry name" value="Mannitol-specific EII, Chain A"/>
    <property type="match status" value="1"/>
</dbReference>
<gene>
    <name evidence="6" type="ORF">CHH57_05385</name>
</gene>
<evidence type="ECO:0000313" key="7">
    <source>
        <dbReference type="Proteomes" id="UP000216961"/>
    </source>
</evidence>
<dbReference type="PROSITE" id="PS51372">
    <property type="entry name" value="PRD_2"/>
    <property type="match status" value="2"/>
</dbReference>
<evidence type="ECO:0000256" key="2">
    <source>
        <dbReference type="ARBA" id="ARBA00022737"/>
    </source>
</evidence>
<dbReference type="PANTHER" id="PTHR30185:SF13">
    <property type="entry name" value="LICABCH OPERON REGULATOR-RELATED"/>
    <property type="match status" value="1"/>
</dbReference>
<dbReference type="Gene3D" id="3.40.50.2300">
    <property type="match status" value="1"/>
</dbReference>
<keyword evidence="1" id="KW-0808">Transferase</keyword>
<reference evidence="6 7" key="1">
    <citation type="submission" date="2017-07" db="EMBL/GenBank/DDBJ databases">
        <title>Isolation and whole genome analysis of endospore-forming bacteria from heroin.</title>
        <authorList>
            <person name="Kalinowski J."/>
            <person name="Ahrens B."/>
            <person name="Al-Dilaimi A."/>
            <person name="Winkler A."/>
            <person name="Wibberg D."/>
            <person name="Schleenbecker U."/>
            <person name="Ruckert C."/>
            <person name="Wolfel R."/>
            <person name="Grass G."/>
        </authorList>
    </citation>
    <scope>NUCLEOTIDE SEQUENCE [LARGE SCALE GENOMIC DNA]</scope>
    <source>
        <strain evidence="6 7">7521-2</strain>
    </source>
</reference>
<keyword evidence="4" id="KW-0010">Activator</keyword>
<dbReference type="GO" id="GO:0009401">
    <property type="term" value="P:phosphoenolpyruvate-dependent sugar phosphotransferase system"/>
    <property type="evidence" value="ECO:0007669"/>
    <property type="project" value="InterPro"/>
</dbReference>
<keyword evidence="2" id="KW-0677">Repeat</keyword>
<evidence type="ECO:0000313" key="6">
    <source>
        <dbReference type="EMBL" id="PAD84325.1"/>
    </source>
</evidence>
<keyword evidence="3" id="KW-0805">Transcription regulation</keyword>
<proteinExistence type="predicted"/>
<dbReference type="SUPFAM" id="SSF52794">
    <property type="entry name" value="PTS system IIB component-like"/>
    <property type="match status" value="1"/>
</dbReference>
<dbReference type="InterPro" id="IPR011608">
    <property type="entry name" value="PRD"/>
</dbReference>
<dbReference type="Proteomes" id="UP000216961">
    <property type="component" value="Unassembled WGS sequence"/>
</dbReference>
<organism evidence="6 7">
    <name type="scientific">Niallia circulans</name>
    <name type="common">Bacillus circulans</name>
    <dbReference type="NCBI Taxonomy" id="1397"/>
    <lineage>
        <taxon>Bacteria</taxon>
        <taxon>Bacillati</taxon>
        <taxon>Bacillota</taxon>
        <taxon>Bacilli</taxon>
        <taxon>Bacillales</taxon>
        <taxon>Bacillaceae</taxon>
        <taxon>Niallia</taxon>
    </lineage>
</organism>
<dbReference type="InterPro" id="IPR016152">
    <property type="entry name" value="PTrfase/Anion_transptr"/>
</dbReference>
<dbReference type="PANTHER" id="PTHR30185">
    <property type="entry name" value="CRYPTIC BETA-GLUCOSIDE BGL OPERON ANTITERMINATOR"/>
    <property type="match status" value="1"/>
</dbReference>
<dbReference type="Gene3D" id="1.10.10.10">
    <property type="entry name" value="Winged helix-like DNA-binding domain superfamily/Winged helix DNA-binding domain"/>
    <property type="match status" value="2"/>
</dbReference>
<dbReference type="InterPro" id="IPR036388">
    <property type="entry name" value="WH-like_DNA-bd_sf"/>
</dbReference>
<dbReference type="SUPFAM" id="SSF63520">
    <property type="entry name" value="PTS-regulatory domain, PRD"/>
    <property type="match status" value="2"/>
</dbReference>
<protein>
    <submittedName>
        <fullName evidence="6">Transcription antiterminator BglG</fullName>
    </submittedName>
</protein>
<sequence>MNARQQQILKALISEKKPISGEQIASIIQVSSRTIRNDLREIDNQLMNAGANIVSVRSRGYQLEVCDECKFKQFISQFIEFEKNVPVEPEDRVHYLLKKFLLRQNYFKVEDLADELFVSKSTLKNDLKDVKVILQQFNLKLAQKAKYGLRLAGSERNIRFAISELLFRRPSIIEEKLKRQSWLLPEDSMELIRETALRELKAFDLNLSDIALHNLVVHIAIACQRIKSKQYVDSLNEVEENIQNKKEYIVSKRIIKSMEKMLNLEFPRGEIVYVTMHLLGNRLLLNKNQPELLNSFNYNIIETVKRMISNVEEQMSLNIGNDKELLVAISLHLKPALHRVKYQMNIYNPMLEAIKVNYPIAFEAAIIAGKVIEEDFDIVINENEIGYIALHFGAAIERSKLKIKPKRCLIVCTTGHGSSQLLLYKMRAKFGNKISIIGTTELYNLSMYEEDDIDFIVSTVQLPSTIKIPHVVVSTLLGTSELTEVEQMIGDTQESIINKYLVEELIYAHLSCKTPEEIITYLGEELIKKKMTEEGIVETIMDREQVASTSYGNLVAIPHPLEAKSPHTFWTIATLEKPIDWGKHKVQLVCLLHVADDNKEELKPMYDTLFRFIDDRDIVQKIINALDSCTIMKLIKEM</sequence>
<keyword evidence="5" id="KW-0804">Transcription</keyword>
<dbReference type="Pfam" id="PF00874">
    <property type="entry name" value="PRD"/>
    <property type="match status" value="2"/>
</dbReference>
<dbReference type="InterPro" id="IPR036390">
    <property type="entry name" value="WH_DNA-bd_sf"/>
</dbReference>
<dbReference type="InterPro" id="IPR002178">
    <property type="entry name" value="PTS_EIIA_type-2_dom"/>
</dbReference>
<dbReference type="CDD" id="cd05568">
    <property type="entry name" value="PTS_IIB_bgl_like"/>
    <property type="match status" value="1"/>
</dbReference>